<evidence type="ECO:0000256" key="1">
    <source>
        <dbReference type="SAM" id="MobiDB-lite"/>
    </source>
</evidence>
<dbReference type="AlphaFoldDB" id="J3NED5"/>
<sequence length="325" mass="35184">MEMCMDDKWKLTKKGSRRSEEGRASRGLARSGTSRLATLVKEQRASRHVPGVETVGPPVSIRVGPCGGDVVPTTRGFWPPPSPSLPSLAGSFMGAAAAVAVELRGDRSGDESAVTGRGKKGLASPGTPPSDGEDSGDSWVDSGSGSEEDQEDQNIMQNNNNVEVYLLDGMHRPFTVDDFPRLSSDHSVQTETPYDITFQRFTSEGLQHMVLSLTNAGISLVLLTDSMMNLECEMPKSLAYAIDNYEIVCEAKDGNLVCKHVTVYFHTNLLACGHLGMSCLSLTSPARGICITCCVLFEFQPCIRTEDSSEAEDEDEPKVRSVVWT</sequence>
<name>J3NED5_ORYBR</name>
<feature type="region of interest" description="Disordered" evidence="1">
    <location>
        <begin position="1"/>
        <end position="34"/>
    </location>
</feature>
<feature type="region of interest" description="Disordered" evidence="1">
    <location>
        <begin position="106"/>
        <end position="155"/>
    </location>
</feature>
<reference evidence="2" key="1">
    <citation type="journal article" date="2013" name="Nat. Commun.">
        <title>Whole-genome sequencing of Oryza brachyantha reveals mechanisms underlying Oryza genome evolution.</title>
        <authorList>
            <person name="Chen J."/>
            <person name="Huang Q."/>
            <person name="Gao D."/>
            <person name="Wang J."/>
            <person name="Lang Y."/>
            <person name="Liu T."/>
            <person name="Li B."/>
            <person name="Bai Z."/>
            <person name="Luis Goicoechea J."/>
            <person name="Liang C."/>
            <person name="Chen C."/>
            <person name="Zhang W."/>
            <person name="Sun S."/>
            <person name="Liao Y."/>
            <person name="Zhang X."/>
            <person name="Yang L."/>
            <person name="Song C."/>
            <person name="Wang M."/>
            <person name="Shi J."/>
            <person name="Liu G."/>
            <person name="Liu J."/>
            <person name="Zhou H."/>
            <person name="Zhou W."/>
            <person name="Yu Q."/>
            <person name="An N."/>
            <person name="Chen Y."/>
            <person name="Cai Q."/>
            <person name="Wang B."/>
            <person name="Liu B."/>
            <person name="Min J."/>
            <person name="Huang Y."/>
            <person name="Wu H."/>
            <person name="Li Z."/>
            <person name="Zhang Y."/>
            <person name="Yin Y."/>
            <person name="Song W."/>
            <person name="Jiang J."/>
            <person name="Jackson S.A."/>
            <person name="Wing R.A."/>
            <person name="Wang J."/>
            <person name="Chen M."/>
        </authorList>
    </citation>
    <scope>NUCLEOTIDE SEQUENCE [LARGE SCALE GENOMIC DNA]</scope>
    <source>
        <strain evidence="2">cv. IRGC 101232</strain>
    </source>
</reference>
<protein>
    <submittedName>
        <fullName evidence="2">Uncharacterized protein</fullName>
    </submittedName>
</protein>
<dbReference type="Proteomes" id="UP000006038">
    <property type="component" value="Chromosome 12"/>
</dbReference>
<proteinExistence type="predicted"/>
<organism evidence="2">
    <name type="scientific">Oryza brachyantha</name>
    <name type="common">malo sina</name>
    <dbReference type="NCBI Taxonomy" id="4533"/>
    <lineage>
        <taxon>Eukaryota</taxon>
        <taxon>Viridiplantae</taxon>
        <taxon>Streptophyta</taxon>
        <taxon>Embryophyta</taxon>
        <taxon>Tracheophyta</taxon>
        <taxon>Spermatophyta</taxon>
        <taxon>Magnoliopsida</taxon>
        <taxon>Liliopsida</taxon>
        <taxon>Poales</taxon>
        <taxon>Poaceae</taxon>
        <taxon>BOP clade</taxon>
        <taxon>Oryzoideae</taxon>
        <taxon>Oryzeae</taxon>
        <taxon>Oryzinae</taxon>
        <taxon>Oryza</taxon>
    </lineage>
</organism>
<feature type="compositionally biased region" description="Basic and acidic residues" evidence="1">
    <location>
        <begin position="1"/>
        <end position="10"/>
    </location>
</feature>
<dbReference type="Gramene" id="OB12G23430.1">
    <property type="protein sequence ID" value="OB12G23430.1"/>
    <property type="gene ID" value="OB12G23430"/>
</dbReference>
<evidence type="ECO:0000313" key="3">
    <source>
        <dbReference type="Proteomes" id="UP000006038"/>
    </source>
</evidence>
<keyword evidence="3" id="KW-1185">Reference proteome</keyword>
<accession>J3NED5</accession>
<dbReference type="EnsemblPlants" id="OB12G23430.1">
    <property type="protein sequence ID" value="OB12G23430.1"/>
    <property type="gene ID" value="OB12G23430"/>
</dbReference>
<evidence type="ECO:0000313" key="2">
    <source>
        <dbReference type="EnsemblPlants" id="OB12G23430.1"/>
    </source>
</evidence>
<dbReference type="HOGENOM" id="CLU_856267_0_0_1"/>
<reference evidence="2" key="2">
    <citation type="submission" date="2013-04" db="UniProtKB">
        <authorList>
            <consortium name="EnsemblPlants"/>
        </authorList>
    </citation>
    <scope>IDENTIFICATION</scope>
</reference>